<dbReference type="RefSeq" id="XP_064768183.1">
    <property type="nucleotide sequence ID" value="XM_064909884.1"/>
</dbReference>
<protein>
    <recommendedName>
        <fullName evidence="4">Late endosomal/lysosomal adaptor and MAPK and MTOR activator 1</fullName>
    </recommendedName>
</protein>
<proteinExistence type="predicted"/>
<evidence type="ECO:0000313" key="3">
    <source>
        <dbReference type="Proteomes" id="UP001498771"/>
    </source>
</evidence>
<name>A0ABR1F5N7_9ASCO</name>
<gene>
    <name evidence="2" type="ORF">BZA70DRAFT_174875</name>
</gene>
<dbReference type="EMBL" id="JBBJBU010000006">
    <property type="protein sequence ID" value="KAK7205150.1"/>
    <property type="molecule type" value="Genomic_DNA"/>
</dbReference>
<feature type="compositionally biased region" description="Polar residues" evidence="1">
    <location>
        <begin position="30"/>
        <end position="43"/>
    </location>
</feature>
<evidence type="ECO:0000256" key="1">
    <source>
        <dbReference type="SAM" id="MobiDB-lite"/>
    </source>
</evidence>
<dbReference type="Proteomes" id="UP001498771">
    <property type="component" value="Unassembled WGS sequence"/>
</dbReference>
<organism evidence="2 3">
    <name type="scientific">Myxozyma melibiosi</name>
    <dbReference type="NCBI Taxonomy" id="54550"/>
    <lineage>
        <taxon>Eukaryota</taxon>
        <taxon>Fungi</taxon>
        <taxon>Dikarya</taxon>
        <taxon>Ascomycota</taxon>
        <taxon>Saccharomycotina</taxon>
        <taxon>Lipomycetes</taxon>
        <taxon>Lipomycetales</taxon>
        <taxon>Lipomycetaceae</taxon>
        <taxon>Myxozyma</taxon>
    </lineage>
</organism>
<evidence type="ECO:0008006" key="4">
    <source>
        <dbReference type="Google" id="ProtNLM"/>
    </source>
</evidence>
<dbReference type="GeneID" id="90035396"/>
<reference evidence="2 3" key="1">
    <citation type="submission" date="2024-03" db="EMBL/GenBank/DDBJ databases">
        <title>Genome-scale model development and genomic sequencing of the oleaginous clade Lipomyces.</title>
        <authorList>
            <consortium name="Lawrence Berkeley National Laboratory"/>
            <person name="Czajka J.J."/>
            <person name="Han Y."/>
            <person name="Kim J."/>
            <person name="Mondo S.J."/>
            <person name="Hofstad B.A."/>
            <person name="Robles A."/>
            <person name="Haridas S."/>
            <person name="Riley R."/>
            <person name="LaButti K."/>
            <person name="Pangilinan J."/>
            <person name="Andreopoulos W."/>
            <person name="Lipzen A."/>
            <person name="Yan J."/>
            <person name="Wang M."/>
            <person name="Ng V."/>
            <person name="Grigoriev I.V."/>
            <person name="Spatafora J.W."/>
            <person name="Magnuson J.K."/>
            <person name="Baker S.E."/>
            <person name="Pomraning K.R."/>
        </authorList>
    </citation>
    <scope>NUCLEOTIDE SEQUENCE [LARGE SCALE GENOMIC DNA]</scope>
    <source>
        <strain evidence="2 3">Phaff 52-87</strain>
    </source>
</reference>
<comment type="caution">
    <text evidence="2">The sequence shown here is derived from an EMBL/GenBank/DDBJ whole genome shotgun (WGS) entry which is preliminary data.</text>
</comment>
<sequence length="147" mass="16329">MGVCMSCTKREEDDLFPTERTGLLAEYGPTTMTMPNDSASAQDMDSHREEAMARIVAMTEENLIDIFAVGTPDRRVNGQPTVDYKYLLSSIEVLESDDQQVDEVIPLSDLTSDETTLLEQLGKASKEYVDSLYKIKSVGPLLVTLED</sequence>
<accession>A0ABR1F5N7</accession>
<keyword evidence="3" id="KW-1185">Reference proteome</keyword>
<evidence type="ECO:0000313" key="2">
    <source>
        <dbReference type="EMBL" id="KAK7205150.1"/>
    </source>
</evidence>
<feature type="region of interest" description="Disordered" evidence="1">
    <location>
        <begin position="28"/>
        <end position="48"/>
    </location>
</feature>